<evidence type="ECO:0000313" key="2">
    <source>
        <dbReference type="EMBL" id="AGA27731.1"/>
    </source>
</evidence>
<feature type="transmembrane region" description="Helical" evidence="1">
    <location>
        <begin position="12"/>
        <end position="34"/>
    </location>
</feature>
<name>L0DGC4_SINAD</name>
<organism evidence="2 3">
    <name type="scientific">Singulisphaera acidiphila (strain ATCC BAA-1392 / DSM 18658 / VKM B-2454 / MOB10)</name>
    <dbReference type="NCBI Taxonomy" id="886293"/>
    <lineage>
        <taxon>Bacteria</taxon>
        <taxon>Pseudomonadati</taxon>
        <taxon>Planctomycetota</taxon>
        <taxon>Planctomycetia</taxon>
        <taxon>Isosphaerales</taxon>
        <taxon>Isosphaeraceae</taxon>
        <taxon>Singulisphaera</taxon>
    </lineage>
</organism>
<dbReference type="EMBL" id="CP003364">
    <property type="protein sequence ID" value="AGA27731.1"/>
    <property type="molecule type" value="Genomic_DNA"/>
</dbReference>
<keyword evidence="3" id="KW-1185">Reference proteome</keyword>
<dbReference type="AlphaFoldDB" id="L0DGC4"/>
<keyword evidence="1" id="KW-0812">Transmembrane</keyword>
<proteinExistence type="predicted"/>
<gene>
    <name evidence="2" type="ordered locus">Sinac_3474</name>
</gene>
<protein>
    <submittedName>
        <fullName evidence="2">Putative membrane protein</fullName>
    </submittedName>
</protein>
<dbReference type="RefSeq" id="WP_015246875.1">
    <property type="nucleotide sequence ID" value="NC_019892.1"/>
</dbReference>
<evidence type="ECO:0000313" key="3">
    <source>
        <dbReference type="Proteomes" id="UP000010798"/>
    </source>
</evidence>
<dbReference type="eggNOG" id="COG3305">
    <property type="taxonomic scope" value="Bacteria"/>
</dbReference>
<accession>L0DGC4</accession>
<reference evidence="2 3" key="1">
    <citation type="submission" date="2012-02" db="EMBL/GenBank/DDBJ databases">
        <title>Complete sequence of chromosome of Singulisphaera acidiphila DSM 18658.</title>
        <authorList>
            <consortium name="US DOE Joint Genome Institute (JGI-PGF)"/>
            <person name="Lucas S."/>
            <person name="Copeland A."/>
            <person name="Lapidus A."/>
            <person name="Glavina del Rio T."/>
            <person name="Dalin E."/>
            <person name="Tice H."/>
            <person name="Bruce D."/>
            <person name="Goodwin L."/>
            <person name="Pitluck S."/>
            <person name="Peters L."/>
            <person name="Ovchinnikova G."/>
            <person name="Chertkov O."/>
            <person name="Kyrpides N."/>
            <person name="Mavromatis K."/>
            <person name="Ivanova N."/>
            <person name="Brettin T."/>
            <person name="Detter J.C."/>
            <person name="Han C."/>
            <person name="Larimer F."/>
            <person name="Land M."/>
            <person name="Hauser L."/>
            <person name="Markowitz V."/>
            <person name="Cheng J.-F."/>
            <person name="Hugenholtz P."/>
            <person name="Woyke T."/>
            <person name="Wu D."/>
            <person name="Tindall B."/>
            <person name="Pomrenke H."/>
            <person name="Brambilla E."/>
            <person name="Klenk H.-P."/>
            <person name="Eisen J.A."/>
        </authorList>
    </citation>
    <scope>NUCLEOTIDE SEQUENCE [LARGE SCALE GENOMIC DNA]</scope>
    <source>
        <strain evidence="3">ATCC BAA-1392 / DSM 18658 / VKM B-2454 / MOB10</strain>
    </source>
</reference>
<feature type="transmembrane region" description="Helical" evidence="1">
    <location>
        <begin position="129"/>
        <end position="147"/>
    </location>
</feature>
<dbReference type="KEGG" id="saci:Sinac_3474"/>
<feature type="transmembrane region" description="Helical" evidence="1">
    <location>
        <begin position="106"/>
        <end position="123"/>
    </location>
</feature>
<dbReference type="OrthoDB" id="121772at2"/>
<keyword evidence="1" id="KW-1133">Transmembrane helix</keyword>
<dbReference type="Proteomes" id="UP000010798">
    <property type="component" value="Chromosome"/>
</dbReference>
<keyword evidence="1" id="KW-0472">Membrane</keyword>
<dbReference type="Pfam" id="PF09900">
    <property type="entry name" value="DUF2127"/>
    <property type="match status" value="1"/>
</dbReference>
<dbReference type="STRING" id="886293.Sinac_3474"/>
<dbReference type="HOGENOM" id="CLU_113251_0_0_0"/>
<sequence>MSSPSKQNTWGLRLIGTLKLATALMLGAAGFGIFRLLNHDLGDAVEHFALRLHLDPDSRLVHAVLNRVDGIKQGQLEALGLGTFFYALLELVEGVGLLLRRHWAEYLTILATVLLLPLEFYELAHKVNLFRVLVLLANLAILAYLIFKLRHRDGQATVGEATAPSHAQADSPPQKDS</sequence>
<feature type="transmembrane region" description="Helical" evidence="1">
    <location>
        <begin position="78"/>
        <end position="99"/>
    </location>
</feature>
<evidence type="ECO:0000256" key="1">
    <source>
        <dbReference type="SAM" id="Phobius"/>
    </source>
</evidence>
<dbReference type="InterPro" id="IPR021125">
    <property type="entry name" value="DUF2127"/>
</dbReference>